<dbReference type="PANTHER" id="PTHR22911">
    <property type="entry name" value="ACYL-MALONYL CONDENSING ENZYME-RELATED"/>
    <property type="match status" value="1"/>
</dbReference>
<feature type="transmembrane region" description="Helical" evidence="2">
    <location>
        <begin position="263"/>
        <end position="281"/>
    </location>
</feature>
<dbReference type="InterPro" id="IPR037185">
    <property type="entry name" value="EmrE-like"/>
</dbReference>
<dbReference type="SUPFAM" id="SSF103481">
    <property type="entry name" value="Multidrug resistance efflux transporter EmrE"/>
    <property type="match status" value="2"/>
</dbReference>
<dbReference type="Pfam" id="PF00892">
    <property type="entry name" value="EamA"/>
    <property type="match status" value="2"/>
</dbReference>
<evidence type="ECO:0000259" key="3">
    <source>
        <dbReference type="Pfam" id="PF00892"/>
    </source>
</evidence>
<dbReference type="GO" id="GO:0016020">
    <property type="term" value="C:membrane"/>
    <property type="evidence" value="ECO:0007669"/>
    <property type="project" value="InterPro"/>
</dbReference>
<keyword evidence="2" id="KW-1133">Transmembrane helix</keyword>
<feature type="transmembrane region" description="Helical" evidence="2">
    <location>
        <begin position="176"/>
        <end position="197"/>
    </location>
</feature>
<feature type="domain" description="EamA" evidence="3">
    <location>
        <begin position="149"/>
        <end position="279"/>
    </location>
</feature>
<name>A0A6J4STD5_9ACTN</name>
<feature type="transmembrane region" description="Helical" evidence="2">
    <location>
        <begin position="151"/>
        <end position="170"/>
    </location>
</feature>
<gene>
    <name evidence="4" type="ORF">AVDCRST_MAG85-1975</name>
</gene>
<feature type="transmembrane region" description="Helical" evidence="2">
    <location>
        <begin position="209"/>
        <end position="228"/>
    </location>
</feature>
<dbReference type="AlphaFoldDB" id="A0A6J4STD5"/>
<feature type="transmembrane region" description="Helical" evidence="2">
    <location>
        <begin position="31"/>
        <end position="52"/>
    </location>
</feature>
<evidence type="ECO:0000313" key="4">
    <source>
        <dbReference type="EMBL" id="CAA9504677.1"/>
    </source>
</evidence>
<protein>
    <recommendedName>
        <fullName evidence="3">EamA domain-containing protein</fullName>
    </recommendedName>
</protein>
<feature type="domain" description="EamA" evidence="3">
    <location>
        <begin position="2"/>
        <end position="132"/>
    </location>
</feature>
<dbReference type="EMBL" id="CADCVT010000213">
    <property type="protein sequence ID" value="CAA9504677.1"/>
    <property type="molecule type" value="Genomic_DNA"/>
</dbReference>
<comment type="similarity">
    <text evidence="1">Belongs to the EamA transporter family.</text>
</comment>
<evidence type="ECO:0000256" key="1">
    <source>
        <dbReference type="ARBA" id="ARBA00007362"/>
    </source>
</evidence>
<dbReference type="InterPro" id="IPR000620">
    <property type="entry name" value="EamA_dom"/>
</dbReference>
<keyword evidence="2" id="KW-0812">Transmembrane</keyword>
<accession>A0A6J4STD5</accession>
<feature type="transmembrane region" description="Helical" evidence="2">
    <location>
        <begin position="234"/>
        <end position="256"/>
    </location>
</feature>
<proteinExistence type="inferred from homology"/>
<feature type="transmembrane region" description="Helical" evidence="2">
    <location>
        <begin position="61"/>
        <end position="80"/>
    </location>
</feature>
<evidence type="ECO:0000256" key="2">
    <source>
        <dbReference type="SAM" id="Phobius"/>
    </source>
</evidence>
<organism evidence="4">
    <name type="scientific">uncultured Solirubrobacteraceae bacterium</name>
    <dbReference type="NCBI Taxonomy" id="1162706"/>
    <lineage>
        <taxon>Bacteria</taxon>
        <taxon>Bacillati</taxon>
        <taxon>Actinomycetota</taxon>
        <taxon>Thermoleophilia</taxon>
        <taxon>Solirubrobacterales</taxon>
        <taxon>Solirubrobacteraceae</taxon>
        <taxon>environmental samples</taxon>
    </lineage>
</organism>
<reference evidence="4" key="1">
    <citation type="submission" date="2020-02" db="EMBL/GenBank/DDBJ databases">
        <authorList>
            <person name="Meier V. D."/>
        </authorList>
    </citation>
    <scope>NUCLEOTIDE SEQUENCE</scope>
    <source>
        <strain evidence="4">AVDCRST_MAG85</strain>
    </source>
</reference>
<sequence length="282" mass="28055">MLAISLALLASASWGVADFAGGLLSRRLPAVLVLLGQQATALVVVGLVIAIAGEGPPEQRAILLSLAAGVCGAIALGLFYRSLALGAMSIAAPISASGIVVPVVVGVATGDRPTALQAVGLAVIAAGVVLASREAAGEADQAGAVDRRKSVLLALAAALFFGTFFTLSDSAADSSVLWLLFLGRSAAVPLLAILARATGNLRVPERRDLLFLAGVGVADLVATGLYAVALTEGLLSIVAVVGALYPVTTVLLARAILHERLQVAQAIGVALAFTGVAAVAAG</sequence>
<feature type="transmembrane region" description="Helical" evidence="2">
    <location>
        <begin position="86"/>
        <end position="108"/>
    </location>
</feature>
<keyword evidence="2" id="KW-0472">Membrane</keyword>